<protein>
    <submittedName>
        <fullName evidence="12">Peptidase S8</fullName>
    </submittedName>
</protein>
<name>A0A511YXW5_9CELL</name>
<keyword evidence="13" id="KW-1185">Reference proteome</keyword>
<evidence type="ECO:0000256" key="9">
    <source>
        <dbReference type="SAM" id="SignalP"/>
    </source>
</evidence>
<reference evidence="12 13" key="1">
    <citation type="submission" date="2019-07" db="EMBL/GenBank/DDBJ databases">
        <title>Whole genome shotgun sequence of Actinotalea fermentans NBRC 105374.</title>
        <authorList>
            <person name="Hosoyama A."/>
            <person name="Uohara A."/>
            <person name="Ohji S."/>
            <person name="Ichikawa N."/>
        </authorList>
    </citation>
    <scope>NUCLEOTIDE SEQUENCE [LARGE SCALE GENOMIC DNA]</scope>
    <source>
        <strain evidence="12 13">NBRC 105374</strain>
    </source>
</reference>
<organism evidence="12 13">
    <name type="scientific">Actinotalea fermentans</name>
    <dbReference type="NCBI Taxonomy" id="43671"/>
    <lineage>
        <taxon>Bacteria</taxon>
        <taxon>Bacillati</taxon>
        <taxon>Actinomycetota</taxon>
        <taxon>Actinomycetes</taxon>
        <taxon>Micrococcales</taxon>
        <taxon>Cellulomonadaceae</taxon>
        <taxon>Actinotalea</taxon>
    </lineage>
</organism>
<feature type="active site" description="Charge relay system" evidence="5 6">
    <location>
        <position position="287"/>
    </location>
</feature>
<evidence type="ECO:0000256" key="6">
    <source>
        <dbReference type="PROSITE-ProRule" id="PRU01240"/>
    </source>
</evidence>
<feature type="signal peptide" evidence="9">
    <location>
        <begin position="1"/>
        <end position="30"/>
    </location>
</feature>
<dbReference type="InterPro" id="IPR032109">
    <property type="entry name" value="Big_3_5"/>
</dbReference>
<dbReference type="InterPro" id="IPR022398">
    <property type="entry name" value="Peptidase_S8_His-AS"/>
</dbReference>
<feature type="active site" description="Charge relay system" evidence="5 6">
    <location>
        <position position="206"/>
    </location>
</feature>
<dbReference type="InterPro" id="IPR000209">
    <property type="entry name" value="Peptidase_S8/S53_dom"/>
</dbReference>
<gene>
    <name evidence="12" type="ORF">AFE02nite_17840</name>
</gene>
<feature type="chain" id="PRO_5021892281" evidence="9">
    <location>
        <begin position="31"/>
        <end position="1236"/>
    </location>
</feature>
<dbReference type="Pfam" id="PF00082">
    <property type="entry name" value="Peptidase_S8"/>
    <property type="match status" value="1"/>
</dbReference>
<dbReference type="InterPro" id="IPR050131">
    <property type="entry name" value="Peptidase_S8_subtilisin-like"/>
</dbReference>
<dbReference type="PANTHER" id="PTHR43806:SF11">
    <property type="entry name" value="CEREVISIN-RELATED"/>
    <property type="match status" value="1"/>
</dbReference>
<evidence type="ECO:0000313" key="12">
    <source>
        <dbReference type="EMBL" id="GEN80050.1"/>
    </source>
</evidence>
<evidence type="ECO:0000256" key="3">
    <source>
        <dbReference type="ARBA" id="ARBA00022801"/>
    </source>
</evidence>
<feature type="domain" description="Peptidase S8/S53" evidence="10">
    <location>
        <begin position="197"/>
        <end position="683"/>
    </location>
</feature>
<dbReference type="GO" id="GO:0004252">
    <property type="term" value="F:serine-type endopeptidase activity"/>
    <property type="evidence" value="ECO:0007669"/>
    <property type="project" value="UniProtKB-UniRule"/>
</dbReference>
<dbReference type="CDD" id="cd07474">
    <property type="entry name" value="Peptidases_S8_subtilisin_Vpr-like"/>
    <property type="match status" value="1"/>
</dbReference>
<dbReference type="InterPro" id="IPR015500">
    <property type="entry name" value="Peptidase_S8_subtilisin-rel"/>
</dbReference>
<dbReference type="RefSeq" id="WP_146819472.1">
    <property type="nucleotide sequence ID" value="NZ_BJYK01000004.1"/>
</dbReference>
<keyword evidence="9" id="KW-0732">Signal</keyword>
<dbReference type="InterPro" id="IPR013783">
    <property type="entry name" value="Ig-like_fold"/>
</dbReference>
<dbReference type="PROSITE" id="PS00136">
    <property type="entry name" value="SUBTILASE_ASP"/>
    <property type="match status" value="1"/>
</dbReference>
<dbReference type="PROSITE" id="PS00138">
    <property type="entry name" value="SUBTILASE_SER"/>
    <property type="match status" value="1"/>
</dbReference>
<comment type="caution">
    <text evidence="12">The sequence shown here is derived from an EMBL/GenBank/DDBJ whole genome shotgun (WGS) entry which is preliminary data.</text>
</comment>
<feature type="active site" description="Charge relay system" evidence="5 6">
    <location>
        <position position="648"/>
    </location>
</feature>
<dbReference type="InterPro" id="IPR023827">
    <property type="entry name" value="Peptidase_S8_Asp-AS"/>
</dbReference>
<keyword evidence="2 6" id="KW-0645">Protease</keyword>
<dbReference type="PANTHER" id="PTHR43806">
    <property type="entry name" value="PEPTIDASE S8"/>
    <property type="match status" value="1"/>
</dbReference>
<dbReference type="InterPro" id="IPR023828">
    <property type="entry name" value="Peptidase_S8_Ser-AS"/>
</dbReference>
<keyword evidence="4 6" id="KW-0720">Serine protease</keyword>
<dbReference type="PROSITE" id="PS51892">
    <property type="entry name" value="SUBTILASE"/>
    <property type="match status" value="1"/>
</dbReference>
<dbReference type="SUPFAM" id="SSF52743">
    <property type="entry name" value="Subtilisin-like"/>
    <property type="match status" value="1"/>
</dbReference>
<sequence length="1236" mass="124690">MSRTRQLRVVVAGVAAAALAVPLSMGAAAAAPPDDDGPTVPSAPSPELAAGLPAAGDPDLAGTDRAEDRISRALREADGVVTAFVELEAPSGVETAEAGGDSADVAAAVAEVEQVAEDVVPADAGEPADPETPAKVAVTANVVSGVVVTGDAQEIAALAADPAVTAVHLVVPKTLDNKGTDVFTRAIDAWTSAGATGEGVTIGVIDTGLDYTHATFGGPGTTEAYAEAYGADGTGPVPAGLFDPTKFLGGHDFAGPLYDAGGTTEAELVPQPDENPIDAPHTAGGGHGSHVAGTATGFGVTADGATFRGDYAALEDISDWQVGPGTAPEAGVYALKVFGDVGGSTGLVVQALDWAADPNGDGDYSDHLDVVNMSLGSDLSPADDPESLFVDRLTELGVLTVTSAGNGGDVTDVGGSPGNAASALTVANSVASTQTFDAVEVTAAPDPALVGTHAAQNSQNYAGGDDVTAPVAYVGADVDGCTVRNPDGSTTNPLLAYADQLAGNVAWLWWNDDDAARRCGSADRWNNAEAAGAVGVLIGTELPVFTAGIAGNAGIPGAQLTAASTDALLPAIQAATAEAPVVVHLGPSLANAAFVTDPSLGDTLNSGSSRGVHGSLGVVKPDVAAPGTLISSAASGTGDGTVTYSGTSMSSPHVAGIAALVTQAHPEWSPQQVKAAVMNTATHDVYSELGQTGPVYGPERVGSGRVDALDAVNASVLAYDTQNPELVSVTFGLVDVGATRVTLQRTVTVANTGNRQQTFTTSFDQSTTAGSATVSVSPRQVTVRPGKTATVKVTLTVDPATLSRDIDPTQATTYLGSVAREYVTSVSGRLVLTPRTGPELRVPVQAAPRPVSELTSPTVAMTTDQTSAPLVVEGRPVASGGWYSLMAPFGLVASSPALEGTDAATPPTAFRAADVQHVGFTSTAPEIAAAGGAAEDGVMALGISTYGEWATLGGVIVPVIDTDVDGDGTYDYETYVWKYADDMDLTTVETYDLRTGQGVDVWTANGIDAPLDSSVFDSNVMVVPFTLAALGVEPGDTPTFAISTFSPYEGTSGGFVDQVDPFTVDPYDPPVWFDVDPTAAESSLWYVGAPGADVTVHRRADVTDADLLVLHTHNDNVGTPRAQVVDLTVADPKAASQIDAVAPRSVLRGLPVPVSAVVRTAGPTPSGRIEVSEGDRVVGSASVVTVGRTGVAVALVHGLGVGRHQLTVSYLGNDAVAPSSDTVTVTVTSPRGPGRR</sequence>
<dbReference type="PRINTS" id="PR00723">
    <property type="entry name" value="SUBTILISIN"/>
</dbReference>
<evidence type="ECO:0000313" key="13">
    <source>
        <dbReference type="Proteomes" id="UP000321484"/>
    </source>
</evidence>
<dbReference type="GO" id="GO:0005975">
    <property type="term" value="P:carbohydrate metabolic process"/>
    <property type="evidence" value="ECO:0007669"/>
    <property type="project" value="UniProtKB-ARBA"/>
</dbReference>
<evidence type="ECO:0000259" key="11">
    <source>
        <dbReference type="Pfam" id="PF16640"/>
    </source>
</evidence>
<dbReference type="InterPro" id="IPR034213">
    <property type="entry name" value="S8_Vpr-like"/>
</dbReference>
<comment type="similarity">
    <text evidence="1 6 7">Belongs to the peptidase S8 family.</text>
</comment>
<dbReference type="InterPro" id="IPR036852">
    <property type="entry name" value="Peptidase_S8/S53_dom_sf"/>
</dbReference>
<dbReference type="AlphaFoldDB" id="A0A511YXW5"/>
<evidence type="ECO:0000259" key="10">
    <source>
        <dbReference type="Pfam" id="PF00082"/>
    </source>
</evidence>
<evidence type="ECO:0000256" key="1">
    <source>
        <dbReference type="ARBA" id="ARBA00011073"/>
    </source>
</evidence>
<dbReference type="GO" id="GO:0006508">
    <property type="term" value="P:proteolysis"/>
    <property type="evidence" value="ECO:0007669"/>
    <property type="project" value="UniProtKB-KW"/>
</dbReference>
<evidence type="ECO:0000256" key="4">
    <source>
        <dbReference type="ARBA" id="ARBA00022825"/>
    </source>
</evidence>
<evidence type="ECO:0000256" key="5">
    <source>
        <dbReference type="PIRSR" id="PIRSR615500-1"/>
    </source>
</evidence>
<dbReference type="Proteomes" id="UP000321484">
    <property type="component" value="Unassembled WGS sequence"/>
</dbReference>
<dbReference type="EMBL" id="BJYK01000004">
    <property type="protein sequence ID" value="GEN80050.1"/>
    <property type="molecule type" value="Genomic_DNA"/>
</dbReference>
<accession>A0A511YXW5</accession>
<dbReference type="Gene3D" id="2.60.40.10">
    <property type="entry name" value="Immunoglobulins"/>
    <property type="match status" value="2"/>
</dbReference>
<dbReference type="PROSITE" id="PS00137">
    <property type="entry name" value="SUBTILASE_HIS"/>
    <property type="match status" value="1"/>
</dbReference>
<feature type="domain" description="Bacterial Ig-like" evidence="11">
    <location>
        <begin position="1142"/>
        <end position="1228"/>
    </location>
</feature>
<dbReference type="Pfam" id="PF16640">
    <property type="entry name" value="Big_3_5"/>
    <property type="match status" value="1"/>
</dbReference>
<keyword evidence="3 6" id="KW-0378">Hydrolase</keyword>
<evidence type="ECO:0000256" key="7">
    <source>
        <dbReference type="RuleBase" id="RU003355"/>
    </source>
</evidence>
<evidence type="ECO:0000256" key="8">
    <source>
        <dbReference type="SAM" id="MobiDB-lite"/>
    </source>
</evidence>
<feature type="region of interest" description="Disordered" evidence="8">
    <location>
        <begin position="28"/>
        <end position="63"/>
    </location>
</feature>
<dbReference type="OrthoDB" id="9813435at2"/>
<evidence type="ECO:0000256" key="2">
    <source>
        <dbReference type="ARBA" id="ARBA00022670"/>
    </source>
</evidence>
<dbReference type="Gene3D" id="3.40.50.200">
    <property type="entry name" value="Peptidase S8/S53 domain"/>
    <property type="match status" value="2"/>
</dbReference>
<proteinExistence type="inferred from homology"/>